<keyword evidence="1" id="KW-1133">Transmembrane helix</keyword>
<sequence>MAEVVEYQSWRDLGRYLSPAEFAQWHTVAGSRTVPVLVLPMVVTTLVAVGLLRYWPLHLPRWGLWGLLACHALAWTSTLLYQLPLEQQLDRGAYSAALLDELWRTDWLRKLAFLVEMPMVGYLALRFFGASSLKQATTSACYDTPVD</sequence>
<accession>A0A243W6K1</accession>
<keyword evidence="3" id="KW-1185">Reference proteome</keyword>
<organism evidence="2 3">
    <name type="scientific">Hymenobacter crusticola</name>
    <dbReference type="NCBI Taxonomy" id="1770526"/>
    <lineage>
        <taxon>Bacteria</taxon>
        <taxon>Pseudomonadati</taxon>
        <taxon>Bacteroidota</taxon>
        <taxon>Cytophagia</taxon>
        <taxon>Cytophagales</taxon>
        <taxon>Hymenobacteraceae</taxon>
        <taxon>Hymenobacter</taxon>
    </lineage>
</organism>
<evidence type="ECO:0000313" key="2">
    <source>
        <dbReference type="EMBL" id="OUJ69781.1"/>
    </source>
</evidence>
<feature type="transmembrane region" description="Helical" evidence="1">
    <location>
        <begin position="62"/>
        <end position="81"/>
    </location>
</feature>
<reference evidence="2 3" key="1">
    <citation type="submission" date="2017-01" db="EMBL/GenBank/DDBJ databases">
        <title>A new Hymenobacter.</title>
        <authorList>
            <person name="Liang Y."/>
            <person name="Feng F."/>
        </authorList>
    </citation>
    <scope>NUCLEOTIDE SEQUENCE [LARGE SCALE GENOMIC DNA]</scope>
    <source>
        <strain evidence="2">MIMBbqt21</strain>
    </source>
</reference>
<keyword evidence="1" id="KW-0472">Membrane</keyword>
<protein>
    <submittedName>
        <fullName evidence="2">Uncharacterized protein</fullName>
    </submittedName>
</protein>
<dbReference type="EMBL" id="MTSE01000031">
    <property type="protein sequence ID" value="OUJ69781.1"/>
    <property type="molecule type" value="Genomic_DNA"/>
</dbReference>
<dbReference type="Proteomes" id="UP000194873">
    <property type="component" value="Unassembled WGS sequence"/>
</dbReference>
<evidence type="ECO:0000313" key="3">
    <source>
        <dbReference type="Proteomes" id="UP000194873"/>
    </source>
</evidence>
<comment type="caution">
    <text evidence="2">The sequence shown here is derived from an EMBL/GenBank/DDBJ whole genome shotgun (WGS) entry which is preliminary data.</text>
</comment>
<proteinExistence type="predicted"/>
<dbReference type="AlphaFoldDB" id="A0A243W6K1"/>
<gene>
    <name evidence="2" type="ORF">BXP70_26075</name>
</gene>
<feature type="transmembrane region" description="Helical" evidence="1">
    <location>
        <begin position="107"/>
        <end position="125"/>
    </location>
</feature>
<keyword evidence="1" id="KW-0812">Transmembrane</keyword>
<evidence type="ECO:0000256" key="1">
    <source>
        <dbReference type="SAM" id="Phobius"/>
    </source>
</evidence>
<name>A0A243W6K1_9BACT</name>
<feature type="transmembrane region" description="Helical" evidence="1">
    <location>
        <begin position="34"/>
        <end position="55"/>
    </location>
</feature>